<dbReference type="FunFam" id="1.10.10.750:FF:000002">
    <property type="entry name" value="Ecotropic viral integration site 5"/>
    <property type="match status" value="1"/>
</dbReference>
<dbReference type="PANTHER" id="PTHR47219:SF22">
    <property type="entry name" value="RAB-GAP TBC DOMAIN-CONTAINING PROTEIN"/>
    <property type="match status" value="1"/>
</dbReference>
<dbReference type="FunFam" id="1.10.8.270:FF:000001">
    <property type="entry name" value="TBC1 domain family member 1"/>
    <property type="match status" value="1"/>
</dbReference>
<dbReference type="PANTHER" id="PTHR47219">
    <property type="entry name" value="RAB GTPASE-ACTIVATING PROTEIN 1-LIKE"/>
    <property type="match status" value="1"/>
</dbReference>
<dbReference type="PROSITE" id="PS50086">
    <property type="entry name" value="TBC_RABGAP"/>
    <property type="match status" value="1"/>
</dbReference>
<evidence type="ECO:0000256" key="2">
    <source>
        <dbReference type="SAM" id="MobiDB-lite"/>
    </source>
</evidence>
<dbReference type="EMBL" id="CAJPEX010002897">
    <property type="protein sequence ID" value="CAG0921624.1"/>
    <property type="molecule type" value="Genomic_DNA"/>
</dbReference>
<dbReference type="GO" id="GO:0005096">
    <property type="term" value="F:GTPase activator activity"/>
    <property type="evidence" value="ECO:0007669"/>
    <property type="project" value="UniProtKB-KW"/>
</dbReference>
<evidence type="ECO:0000256" key="1">
    <source>
        <dbReference type="ARBA" id="ARBA00022468"/>
    </source>
</evidence>
<dbReference type="InterPro" id="IPR035969">
    <property type="entry name" value="Rab-GAP_TBC_sf"/>
</dbReference>
<evidence type="ECO:0000259" key="3">
    <source>
        <dbReference type="PROSITE" id="PS50086"/>
    </source>
</evidence>
<gene>
    <name evidence="4" type="ORF">NMOB1V02_LOCUS9117</name>
</gene>
<protein>
    <recommendedName>
        <fullName evidence="3">Rab-GAP TBC domain-containing protein</fullName>
    </recommendedName>
</protein>
<feature type="region of interest" description="Disordered" evidence="2">
    <location>
        <begin position="34"/>
        <end position="58"/>
    </location>
</feature>
<dbReference type="OrthoDB" id="295078at2759"/>
<feature type="compositionally biased region" description="Low complexity" evidence="2">
    <location>
        <begin position="143"/>
        <end position="156"/>
    </location>
</feature>
<dbReference type="Pfam" id="PF00566">
    <property type="entry name" value="RabGAP-TBC"/>
    <property type="match status" value="1"/>
</dbReference>
<dbReference type="SUPFAM" id="SSF47923">
    <property type="entry name" value="Ypt/Rab-GAP domain of gyp1p"/>
    <property type="match status" value="1"/>
</dbReference>
<dbReference type="GO" id="GO:0031267">
    <property type="term" value="F:small GTPase binding"/>
    <property type="evidence" value="ECO:0007669"/>
    <property type="project" value="TreeGrafter"/>
</dbReference>
<organism evidence="4">
    <name type="scientific">Notodromas monacha</name>
    <dbReference type="NCBI Taxonomy" id="399045"/>
    <lineage>
        <taxon>Eukaryota</taxon>
        <taxon>Metazoa</taxon>
        <taxon>Ecdysozoa</taxon>
        <taxon>Arthropoda</taxon>
        <taxon>Crustacea</taxon>
        <taxon>Oligostraca</taxon>
        <taxon>Ostracoda</taxon>
        <taxon>Podocopa</taxon>
        <taxon>Podocopida</taxon>
        <taxon>Cypridocopina</taxon>
        <taxon>Cypridoidea</taxon>
        <taxon>Cyprididae</taxon>
        <taxon>Notodromas</taxon>
    </lineage>
</organism>
<proteinExistence type="predicted"/>
<feature type="domain" description="Rab-GAP TBC" evidence="3">
    <location>
        <begin position="201"/>
        <end position="298"/>
    </location>
</feature>
<keyword evidence="5" id="KW-1185">Reference proteome</keyword>
<dbReference type="AlphaFoldDB" id="A0A7R9BTT4"/>
<dbReference type="EMBL" id="OA884934">
    <property type="protein sequence ID" value="CAD7281472.1"/>
    <property type="molecule type" value="Genomic_DNA"/>
</dbReference>
<accession>A0A7R9BTT4</accession>
<dbReference type="InterPro" id="IPR050302">
    <property type="entry name" value="Rab_GAP_TBC_domain"/>
</dbReference>
<feature type="region of interest" description="Disordered" evidence="2">
    <location>
        <begin position="126"/>
        <end position="168"/>
    </location>
</feature>
<name>A0A7R9BTT4_9CRUS</name>
<sequence>MFASYCMSLASDPMLAPAPQRVVRKISPPLSASAYYAHQTTRRRRSGEGGGDESRVRRQTSLVNAATLMNAVLSRTRSRSFGSFFDESVVVKGCNGVQYIAVLEGTPWPVVREKNYGQIETDAKSLNSLSNNSGHSRRSSDTSQVSVASGGSSSGQNGPDGDDVDRNSQDENWSLWGQIVNDWENFSKKKNQQLRELVRKGVPHHFRGIVWQLLCGSHNSPLKNKYVQYIKAPSPCEKVIRRDIARTYPEHDYFKEKDGFGQESLFNVMKAYSLHDREVGYCQGSAFIVGLLLMQVSE</sequence>
<dbReference type="InterPro" id="IPR000195">
    <property type="entry name" value="Rab-GAP-TBC_dom"/>
</dbReference>
<reference evidence="4" key="1">
    <citation type="submission" date="2020-11" db="EMBL/GenBank/DDBJ databases">
        <authorList>
            <person name="Tran Van P."/>
        </authorList>
    </citation>
    <scope>NUCLEOTIDE SEQUENCE</scope>
</reference>
<evidence type="ECO:0000313" key="5">
    <source>
        <dbReference type="Proteomes" id="UP000678499"/>
    </source>
</evidence>
<dbReference type="Gene3D" id="1.10.10.750">
    <property type="entry name" value="Ypt/Rab-GAP domain of gyp1p, domain 1"/>
    <property type="match status" value="1"/>
</dbReference>
<evidence type="ECO:0000313" key="4">
    <source>
        <dbReference type="EMBL" id="CAD7281472.1"/>
    </source>
</evidence>
<dbReference type="Gene3D" id="1.10.8.270">
    <property type="entry name" value="putative rabgap domain of human tbc1 domain family member 14 like domains"/>
    <property type="match status" value="1"/>
</dbReference>
<keyword evidence="1" id="KW-0343">GTPase activation</keyword>
<dbReference type="Proteomes" id="UP000678499">
    <property type="component" value="Unassembled WGS sequence"/>
</dbReference>